<organism evidence="6 7">
    <name type="scientific">Erwinia mallotivora</name>
    <dbReference type="NCBI Taxonomy" id="69222"/>
    <lineage>
        <taxon>Bacteria</taxon>
        <taxon>Pseudomonadati</taxon>
        <taxon>Pseudomonadota</taxon>
        <taxon>Gammaproteobacteria</taxon>
        <taxon>Enterobacterales</taxon>
        <taxon>Erwiniaceae</taxon>
        <taxon>Erwinia</taxon>
    </lineage>
</organism>
<dbReference type="InterPro" id="IPR013149">
    <property type="entry name" value="ADH-like_C"/>
</dbReference>
<dbReference type="Pfam" id="PF00107">
    <property type="entry name" value="ADH_zinc_N"/>
    <property type="match status" value="1"/>
</dbReference>
<keyword evidence="7" id="KW-1185">Reference proteome</keyword>
<dbReference type="SUPFAM" id="SSF51735">
    <property type="entry name" value="NAD(P)-binding Rossmann-fold domains"/>
    <property type="match status" value="1"/>
</dbReference>
<dbReference type="Pfam" id="PF08240">
    <property type="entry name" value="ADH_N"/>
    <property type="match status" value="1"/>
</dbReference>
<evidence type="ECO:0000256" key="3">
    <source>
        <dbReference type="ARBA" id="ARBA00023002"/>
    </source>
</evidence>
<dbReference type="InterPro" id="IPR013154">
    <property type="entry name" value="ADH-like_N"/>
</dbReference>
<gene>
    <name evidence="6" type="ORF">BG55_03635</name>
</gene>
<dbReference type="EMBL" id="JFHN01000023">
    <property type="protein sequence ID" value="EXU76734.1"/>
    <property type="molecule type" value="Genomic_DNA"/>
</dbReference>
<dbReference type="RefSeq" id="WP_034934383.1">
    <property type="nucleotide sequence ID" value="NZ_JFHN01000023.1"/>
</dbReference>
<dbReference type="OrthoDB" id="9773078at2"/>
<protein>
    <submittedName>
        <fullName evidence="6">Galactitol-1-phosphate 5-dehydrogenase</fullName>
    </submittedName>
</protein>
<dbReference type="PROSITE" id="PS00059">
    <property type="entry name" value="ADH_ZINC"/>
    <property type="match status" value="1"/>
</dbReference>
<comment type="caution">
    <text evidence="6">The sequence shown here is derived from an EMBL/GenBank/DDBJ whole genome shotgun (WGS) entry which is preliminary data.</text>
</comment>
<sequence length="354" mass="38343">MKSVVIHAGGSVTVEEKPMPQIAAADEALIEVICSGLCGSDIPRIFHGGAHFYPITLGHEFCGRVRDTGADISDLNVGDLVCCVPLQPCFDCDECRRQLWSQCRHYRFIGSRSDGGNREFIVVPRKNLFRLPSGTSPVEGAFFEPMTVSLHTIELAGGCRNKEVIIVGAGTIGLLAMQCARALGARSVTAIDINPARLALSKSLGADHVFNSAEMTPEDIRQAMDNRRFGQLILETAGAPQTVELSIQIAGPRAQLGLIGTLHRDLNLSSSTFGLILRKELQVLGSWMNYSGEWPGVEWQQATELFRAGQIDLSSLITVQENADRYAGAVSELQGKPMSGKIMLDFSVDKGEQA</sequence>
<dbReference type="PATRIC" id="fig|69222.5.peg.769"/>
<dbReference type="AlphaFoldDB" id="A0A014MF90"/>
<evidence type="ECO:0000259" key="5">
    <source>
        <dbReference type="SMART" id="SM00829"/>
    </source>
</evidence>
<evidence type="ECO:0000256" key="4">
    <source>
        <dbReference type="RuleBase" id="RU361277"/>
    </source>
</evidence>
<dbReference type="InterPro" id="IPR050129">
    <property type="entry name" value="Zn_alcohol_dh"/>
</dbReference>
<dbReference type="InterPro" id="IPR002328">
    <property type="entry name" value="ADH_Zn_CS"/>
</dbReference>
<keyword evidence="1 4" id="KW-0479">Metal-binding</keyword>
<feature type="domain" description="Enoyl reductase (ER)" evidence="5">
    <location>
        <begin position="9"/>
        <end position="344"/>
    </location>
</feature>
<dbReference type="GO" id="GO:0008270">
    <property type="term" value="F:zinc ion binding"/>
    <property type="evidence" value="ECO:0007669"/>
    <property type="project" value="InterPro"/>
</dbReference>
<evidence type="ECO:0000256" key="2">
    <source>
        <dbReference type="ARBA" id="ARBA00022833"/>
    </source>
</evidence>
<comment type="similarity">
    <text evidence="4">Belongs to the zinc-containing alcohol dehydrogenase family.</text>
</comment>
<comment type="cofactor">
    <cofactor evidence="4">
        <name>Zn(2+)</name>
        <dbReference type="ChEBI" id="CHEBI:29105"/>
    </cofactor>
</comment>
<dbReference type="InterPro" id="IPR020843">
    <property type="entry name" value="ER"/>
</dbReference>
<dbReference type="Gene3D" id="3.40.50.720">
    <property type="entry name" value="NAD(P)-binding Rossmann-like Domain"/>
    <property type="match status" value="1"/>
</dbReference>
<dbReference type="Proteomes" id="UP000019918">
    <property type="component" value="Unassembled WGS sequence"/>
</dbReference>
<keyword evidence="2 4" id="KW-0862">Zinc</keyword>
<dbReference type="Gene3D" id="3.90.180.10">
    <property type="entry name" value="Medium-chain alcohol dehydrogenases, catalytic domain"/>
    <property type="match status" value="1"/>
</dbReference>
<dbReference type="PANTHER" id="PTHR43401">
    <property type="entry name" value="L-THREONINE 3-DEHYDROGENASE"/>
    <property type="match status" value="1"/>
</dbReference>
<dbReference type="GO" id="GO:0016616">
    <property type="term" value="F:oxidoreductase activity, acting on the CH-OH group of donors, NAD or NADP as acceptor"/>
    <property type="evidence" value="ECO:0007669"/>
    <property type="project" value="UniProtKB-ARBA"/>
</dbReference>
<proteinExistence type="inferred from homology"/>
<dbReference type="STRING" id="69222.BG55_03635"/>
<accession>A0A014MF90</accession>
<dbReference type="SUPFAM" id="SSF50129">
    <property type="entry name" value="GroES-like"/>
    <property type="match status" value="1"/>
</dbReference>
<dbReference type="InterPro" id="IPR011032">
    <property type="entry name" value="GroES-like_sf"/>
</dbReference>
<dbReference type="CDD" id="cd08236">
    <property type="entry name" value="sugar_DH"/>
    <property type="match status" value="1"/>
</dbReference>
<evidence type="ECO:0000313" key="6">
    <source>
        <dbReference type="EMBL" id="EXU76734.1"/>
    </source>
</evidence>
<dbReference type="SMART" id="SM00829">
    <property type="entry name" value="PKS_ER"/>
    <property type="match status" value="1"/>
</dbReference>
<keyword evidence="3" id="KW-0560">Oxidoreductase</keyword>
<name>A0A014MF90_9GAMM</name>
<evidence type="ECO:0000256" key="1">
    <source>
        <dbReference type="ARBA" id="ARBA00022723"/>
    </source>
</evidence>
<dbReference type="PANTHER" id="PTHR43401:SF2">
    <property type="entry name" value="L-THREONINE 3-DEHYDROGENASE"/>
    <property type="match status" value="1"/>
</dbReference>
<reference evidence="6 7" key="1">
    <citation type="submission" date="2014-02" db="EMBL/GenBank/DDBJ databases">
        <title>Draft genome of Erwinia mallotivora strain BT-MARDI, a papaya dieback pathogen.</title>
        <authorList>
            <person name="Redzuan R."/>
            <person name="Abu Bakar N."/>
            <person name="Badrun R."/>
            <person name="Mohd Raih M.F."/>
            <person name="Rozano L."/>
            <person name="Mat Amin N."/>
        </authorList>
    </citation>
    <scope>NUCLEOTIDE SEQUENCE [LARGE SCALE GENOMIC DNA]</scope>
    <source>
        <strain evidence="6 7">BT-MARDI</strain>
    </source>
</reference>
<dbReference type="InterPro" id="IPR036291">
    <property type="entry name" value="NAD(P)-bd_dom_sf"/>
</dbReference>
<evidence type="ECO:0000313" key="7">
    <source>
        <dbReference type="Proteomes" id="UP000019918"/>
    </source>
</evidence>